<dbReference type="RefSeq" id="WP_209363011.1">
    <property type="nucleotide sequence ID" value="NZ_JAGISH010000014.1"/>
</dbReference>
<feature type="chain" id="PRO_5037002392" evidence="2">
    <location>
        <begin position="34"/>
        <end position="64"/>
    </location>
</feature>
<dbReference type="PROSITE" id="PS51257">
    <property type="entry name" value="PROKAR_LIPOPROTEIN"/>
    <property type="match status" value="1"/>
</dbReference>
<dbReference type="AlphaFoldDB" id="A0A940MSF4"/>
<name>A0A940MSF4_9RHOB</name>
<sequence length="64" mass="6731">MTGKKTSPTVARRDLLCIAPAVGIAACATPAAAQNDAPEGPPDPRQPRLADTPHTRTYYTLARS</sequence>
<dbReference type="Proteomes" id="UP000675940">
    <property type="component" value="Unassembled WGS sequence"/>
</dbReference>
<evidence type="ECO:0000313" key="4">
    <source>
        <dbReference type="Proteomes" id="UP000675940"/>
    </source>
</evidence>
<feature type="compositionally biased region" description="Basic and acidic residues" evidence="1">
    <location>
        <begin position="45"/>
        <end position="54"/>
    </location>
</feature>
<feature type="signal peptide" evidence="2">
    <location>
        <begin position="1"/>
        <end position="33"/>
    </location>
</feature>
<reference evidence="3" key="1">
    <citation type="submission" date="2021-03" db="EMBL/GenBank/DDBJ databases">
        <title>Sagittula salina sp. nov. strain M10.9X isolated from the marine waste.</title>
        <authorList>
            <person name="Satari L."/>
            <person name="Molina-Menor E."/>
            <person name="Vidal-Verdu A."/>
            <person name="Pascual J."/>
            <person name="Pereto J."/>
            <person name="Porcar M."/>
        </authorList>
    </citation>
    <scope>NUCLEOTIDE SEQUENCE</scope>
    <source>
        <strain evidence="3">M10.9X</strain>
    </source>
</reference>
<evidence type="ECO:0000313" key="3">
    <source>
        <dbReference type="EMBL" id="MBP0484554.1"/>
    </source>
</evidence>
<keyword evidence="4" id="KW-1185">Reference proteome</keyword>
<organism evidence="3 4">
    <name type="scientific">Sagittula salina</name>
    <dbReference type="NCBI Taxonomy" id="2820268"/>
    <lineage>
        <taxon>Bacteria</taxon>
        <taxon>Pseudomonadati</taxon>
        <taxon>Pseudomonadota</taxon>
        <taxon>Alphaproteobacteria</taxon>
        <taxon>Rhodobacterales</taxon>
        <taxon>Roseobacteraceae</taxon>
        <taxon>Sagittula</taxon>
    </lineage>
</organism>
<dbReference type="EMBL" id="JAGISH010000014">
    <property type="protein sequence ID" value="MBP0484554.1"/>
    <property type="molecule type" value="Genomic_DNA"/>
</dbReference>
<evidence type="ECO:0000256" key="1">
    <source>
        <dbReference type="SAM" id="MobiDB-lite"/>
    </source>
</evidence>
<protein>
    <submittedName>
        <fullName evidence="3">Twin-arginine translocation pathway signal protein</fullName>
    </submittedName>
</protein>
<accession>A0A940MSF4</accession>
<feature type="compositionally biased region" description="Polar residues" evidence="1">
    <location>
        <begin position="55"/>
        <end position="64"/>
    </location>
</feature>
<gene>
    <name evidence="3" type="ORF">J5474_18950</name>
</gene>
<keyword evidence="2" id="KW-0732">Signal</keyword>
<proteinExistence type="predicted"/>
<evidence type="ECO:0000256" key="2">
    <source>
        <dbReference type="SAM" id="SignalP"/>
    </source>
</evidence>
<comment type="caution">
    <text evidence="3">The sequence shown here is derived from an EMBL/GenBank/DDBJ whole genome shotgun (WGS) entry which is preliminary data.</text>
</comment>
<feature type="region of interest" description="Disordered" evidence="1">
    <location>
        <begin position="30"/>
        <end position="64"/>
    </location>
</feature>